<dbReference type="GO" id="GO:0003677">
    <property type="term" value="F:DNA binding"/>
    <property type="evidence" value="ECO:0007669"/>
    <property type="project" value="InterPro"/>
</dbReference>
<dbReference type="InterPro" id="IPR007125">
    <property type="entry name" value="H2A/H2B/H3"/>
</dbReference>
<dbReference type="WBParaSite" id="TREG1_117960.1">
    <property type="protein sequence ID" value="TREG1_117960.1"/>
    <property type="gene ID" value="TREG1_117960"/>
</dbReference>
<feature type="compositionally biased region" description="Low complexity" evidence="2">
    <location>
        <begin position="56"/>
        <end position="68"/>
    </location>
</feature>
<evidence type="ECO:0000313" key="5">
    <source>
        <dbReference type="WBParaSite" id="TREG1_117960.1"/>
    </source>
</evidence>
<dbReference type="InterPro" id="IPR009072">
    <property type="entry name" value="Histone-fold"/>
</dbReference>
<sequence>MEESPVYSSTPKGFNKRAIKELDLETPHIPLAEGGVKRKKTATVPEQLNLSNRSLPVDLDSSVSSSRRSVLKKLARPKKTTTVRQGTDWMYVNHKEATQPSDRPVSRRRGDGGEPSTQAPPPPSRPPSKRRDSGRQLQQQLVETEQERSSQRVGASRRHNSNTNNDNNQKKKERPKKRAAPGTRALQEIASYQRSTNLLIRKLPFSRYIRYIMATSLGPRYLTYRWQAICFLALQEAAEAFLVSLFESAQRCAIHARRVTVMAKDVQLVTDLQNIPTASSYQQFPLTTMTTNRPMLTAPPCPSNRKNRNNNNNDDDDDNGNNVR</sequence>
<feature type="compositionally biased region" description="Acidic residues" evidence="2">
    <location>
        <begin position="313"/>
        <end position="324"/>
    </location>
</feature>
<dbReference type="SMART" id="SM00428">
    <property type="entry name" value="H3"/>
    <property type="match status" value="1"/>
</dbReference>
<accession>A0AA85IYK0</accession>
<dbReference type="PANTHER" id="PTHR45810:SF1">
    <property type="entry name" value="HISTONE H3-LIKE CENTROMERIC PROTEIN A"/>
    <property type="match status" value="1"/>
</dbReference>
<keyword evidence="4" id="KW-1185">Reference proteome</keyword>
<evidence type="ECO:0000259" key="3">
    <source>
        <dbReference type="Pfam" id="PF00125"/>
    </source>
</evidence>
<dbReference type="SUPFAM" id="SSF47113">
    <property type="entry name" value="Histone-fold"/>
    <property type="match status" value="1"/>
</dbReference>
<dbReference type="PRINTS" id="PR00622">
    <property type="entry name" value="HISTONEH3"/>
</dbReference>
<dbReference type="GO" id="GO:0046982">
    <property type="term" value="F:protein heterodimerization activity"/>
    <property type="evidence" value="ECO:0007669"/>
    <property type="project" value="InterPro"/>
</dbReference>
<feature type="region of interest" description="Disordered" evidence="2">
    <location>
        <begin position="292"/>
        <end position="324"/>
    </location>
</feature>
<feature type="domain" description="Core Histone H2A/H2B/H3" evidence="3">
    <location>
        <begin position="181"/>
        <end position="269"/>
    </location>
</feature>
<feature type="compositionally biased region" description="Basic residues" evidence="2">
    <location>
        <begin position="69"/>
        <end position="81"/>
    </location>
</feature>
<dbReference type="Proteomes" id="UP000050795">
    <property type="component" value="Unassembled WGS sequence"/>
</dbReference>
<name>A0AA85IYK0_TRIRE</name>
<reference evidence="5" key="2">
    <citation type="submission" date="2023-11" db="UniProtKB">
        <authorList>
            <consortium name="WormBaseParasite"/>
        </authorList>
    </citation>
    <scope>IDENTIFICATION</scope>
</reference>
<reference evidence="4" key="1">
    <citation type="submission" date="2022-06" db="EMBL/GenBank/DDBJ databases">
        <authorList>
            <person name="Berger JAMES D."/>
            <person name="Berger JAMES D."/>
        </authorList>
    </citation>
    <scope>NUCLEOTIDE SEQUENCE [LARGE SCALE GENOMIC DNA]</scope>
</reference>
<dbReference type="GO" id="GO:0030527">
    <property type="term" value="F:structural constituent of chromatin"/>
    <property type="evidence" value="ECO:0007669"/>
    <property type="project" value="InterPro"/>
</dbReference>
<protein>
    <recommendedName>
        <fullName evidence="3">Core Histone H2A/H2B/H3 domain-containing protein</fullName>
    </recommendedName>
</protein>
<dbReference type="Pfam" id="PF00125">
    <property type="entry name" value="Histone"/>
    <property type="match status" value="1"/>
</dbReference>
<feature type="region of interest" description="Disordered" evidence="2">
    <location>
        <begin position="56"/>
        <end position="185"/>
    </location>
</feature>
<proteinExistence type="inferred from homology"/>
<evidence type="ECO:0000256" key="2">
    <source>
        <dbReference type="SAM" id="MobiDB-lite"/>
    </source>
</evidence>
<dbReference type="GO" id="GO:0000786">
    <property type="term" value="C:nucleosome"/>
    <property type="evidence" value="ECO:0007669"/>
    <property type="project" value="InterPro"/>
</dbReference>
<dbReference type="PANTHER" id="PTHR45810">
    <property type="entry name" value="HISTONE H3.2"/>
    <property type="match status" value="1"/>
</dbReference>
<dbReference type="CDD" id="cd22911">
    <property type="entry name" value="HFD_H3"/>
    <property type="match status" value="1"/>
</dbReference>
<organism evidence="4 5">
    <name type="scientific">Trichobilharzia regenti</name>
    <name type="common">Nasal bird schistosome</name>
    <dbReference type="NCBI Taxonomy" id="157069"/>
    <lineage>
        <taxon>Eukaryota</taxon>
        <taxon>Metazoa</taxon>
        <taxon>Spiralia</taxon>
        <taxon>Lophotrochozoa</taxon>
        <taxon>Platyhelminthes</taxon>
        <taxon>Trematoda</taxon>
        <taxon>Digenea</taxon>
        <taxon>Strigeidida</taxon>
        <taxon>Schistosomatoidea</taxon>
        <taxon>Schistosomatidae</taxon>
        <taxon>Trichobilharzia</taxon>
    </lineage>
</organism>
<dbReference type="InterPro" id="IPR000164">
    <property type="entry name" value="Histone_H3/CENP-A"/>
</dbReference>
<comment type="similarity">
    <text evidence="1">Belongs to the histone H3 family.</text>
</comment>
<dbReference type="AlphaFoldDB" id="A0AA85IYK0"/>
<evidence type="ECO:0000256" key="1">
    <source>
        <dbReference type="ARBA" id="ARBA00010343"/>
    </source>
</evidence>
<dbReference type="Gene3D" id="1.10.20.10">
    <property type="entry name" value="Histone, subunit A"/>
    <property type="match status" value="1"/>
</dbReference>
<evidence type="ECO:0000313" key="4">
    <source>
        <dbReference type="Proteomes" id="UP000050795"/>
    </source>
</evidence>